<dbReference type="CDD" id="cd01448">
    <property type="entry name" value="TST_Repeat_1"/>
    <property type="match status" value="1"/>
</dbReference>
<accession>E4NI70</accession>
<protein>
    <recommendedName>
        <fullName evidence="3">Sulfurtransferase</fullName>
    </recommendedName>
</protein>
<dbReference type="PROSITE" id="PS00380">
    <property type="entry name" value="RHODANESE_1"/>
    <property type="match status" value="1"/>
</dbReference>
<keyword evidence="6" id="KW-0670">Pyruvate</keyword>
<dbReference type="STRING" id="452652.KSE_54250"/>
<feature type="domain" description="Rhodanese" evidence="5">
    <location>
        <begin position="17"/>
        <end position="134"/>
    </location>
</feature>
<feature type="compositionally biased region" description="Basic and acidic residues" evidence="4">
    <location>
        <begin position="181"/>
        <end position="192"/>
    </location>
</feature>
<proteinExistence type="predicted"/>
<name>E4NI70_KITSK</name>
<dbReference type="PROSITE" id="PS00683">
    <property type="entry name" value="RHODANESE_2"/>
    <property type="match status" value="1"/>
</dbReference>
<evidence type="ECO:0000313" key="6">
    <source>
        <dbReference type="EMBL" id="BAJ31200.1"/>
    </source>
</evidence>
<dbReference type="PANTHER" id="PTHR11364:SF27">
    <property type="entry name" value="SULFURTRANSFERASE"/>
    <property type="match status" value="1"/>
</dbReference>
<reference evidence="6 7" key="1">
    <citation type="journal article" date="2010" name="DNA Res.">
        <title>Genome sequence of Kitasatospora setae NBRC 14216T: an evolutionary snapshot of the family Streptomycetaceae.</title>
        <authorList>
            <person name="Ichikawa N."/>
            <person name="Oguchi A."/>
            <person name="Ikeda H."/>
            <person name="Ishikawa J."/>
            <person name="Kitani S."/>
            <person name="Watanabe Y."/>
            <person name="Nakamura S."/>
            <person name="Katano Y."/>
            <person name="Kishi E."/>
            <person name="Sasagawa M."/>
            <person name="Ankai A."/>
            <person name="Fukui S."/>
            <person name="Hashimoto Y."/>
            <person name="Kamata S."/>
            <person name="Otoguro M."/>
            <person name="Tanikawa S."/>
            <person name="Nihira T."/>
            <person name="Horinouchi S."/>
            <person name="Ohnishi Y."/>
            <person name="Hayakawa M."/>
            <person name="Kuzuyama T."/>
            <person name="Arisawa A."/>
            <person name="Nomoto F."/>
            <person name="Miura H."/>
            <person name="Takahashi Y."/>
            <person name="Fujita N."/>
        </authorList>
    </citation>
    <scope>NUCLEOTIDE SEQUENCE [LARGE SCALE GENOMIC DNA]</scope>
    <source>
        <strain evidence="7">ATCC 33774 / DSM 43861 / JCM 3304 / KCC A-0304 / NBRC 14216 / KM-6054</strain>
    </source>
</reference>
<dbReference type="SUPFAM" id="SSF52821">
    <property type="entry name" value="Rhodanese/Cell cycle control phosphatase"/>
    <property type="match status" value="2"/>
</dbReference>
<dbReference type="PANTHER" id="PTHR11364">
    <property type="entry name" value="THIOSULFATE SULFERTANSFERASE"/>
    <property type="match status" value="1"/>
</dbReference>
<dbReference type="PROSITE" id="PS50206">
    <property type="entry name" value="RHODANESE_3"/>
    <property type="match status" value="2"/>
</dbReference>
<dbReference type="GO" id="GO:0004792">
    <property type="term" value="F:thiosulfate-cyanide sulfurtransferase activity"/>
    <property type="evidence" value="ECO:0007669"/>
    <property type="project" value="InterPro"/>
</dbReference>
<evidence type="ECO:0000259" key="5">
    <source>
        <dbReference type="PROSITE" id="PS50206"/>
    </source>
</evidence>
<dbReference type="CDD" id="cd01449">
    <property type="entry name" value="TST_Repeat_2"/>
    <property type="match status" value="1"/>
</dbReference>
<gene>
    <name evidence="6" type="primary">sseA1</name>
    <name evidence="6" type="ordered locus">KSE_54250</name>
</gene>
<dbReference type="AlphaFoldDB" id="E4NI70"/>
<evidence type="ECO:0000256" key="3">
    <source>
        <dbReference type="RuleBase" id="RU000507"/>
    </source>
</evidence>
<dbReference type="Pfam" id="PF00581">
    <property type="entry name" value="Rhodanese"/>
    <property type="match status" value="2"/>
</dbReference>
<dbReference type="InterPro" id="IPR001763">
    <property type="entry name" value="Rhodanese-like_dom"/>
</dbReference>
<dbReference type="eggNOG" id="COG2897">
    <property type="taxonomic scope" value="Bacteria"/>
</dbReference>
<evidence type="ECO:0000313" key="7">
    <source>
        <dbReference type="Proteomes" id="UP000007076"/>
    </source>
</evidence>
<dbReference type="Gene3D" id="3.40.250.10">
    <property type="entry name" value="Rhodanese-like domain"/>
    <property type="match status" value="2"/>
</dbReference>
<dbReference type="InterPro" id="IPR045078">
    <property type="entry name" value="TST/MPST-like"/>
</dbReference>
<dbReference type="InterPro" id="IPR001307">
    <property type="entry name" value="Thiosulphate_STrfase_CS"/>
</dbReference>
<evidence type="ECO:0000256" key="4">
    <source>
        <dbReference type="SAM" id="MobiDB-lite"/>
    </source>
</evidence>
<evidence type="ECO:0000256" key="1">
    <source>
        <dbReference type="ARBA" id="ARBA00022679"/>
    </source>
</evidence>
<dbReference type="HOGENOM" id="CLU_031618_0_0_11"/>
<keyword evidence="2" id="KW-0677">Repeat</keyword>
<sequence>MTSPLITVAELADALGTERPPVLLDIRWALGGPPGAEEYAKGHLPGAHYVDLDRELADPPGPAGRHPLPDPERLATALRRAGVRADRPVVAYDAGPALSAARAWWLLRWAGHPDVRVLDGGLAAWTAAGHPLSTDAPAPAPAPGDGDFKVDPGRLPTVDAAGAAELARTGLLLDARAGERYRGETEPVDPRAGHIPGAASAPTTENLGPDGRFLPPAALAARFAALHLTDPARTAVYCGSGVTAAHQLLALTLAGHDGVALYPGSWSEWSANPENPVEV</sequence>
<dbReference type="SMART" id="SM00450">
    <property type="entry name" value="RHOD"/>
    <property type="match status" value="2"/>
</dbReference>
<dbReference type="PATRIC" id="fig|452652.3.peg.5428"/>
<dbReference type="RefSeq" id="WP_014138497.1">
    <property type="nucleotide sequence ID" value="NC_016109.1"/>
</dbReference>
<dbReference type="KEGG" id="ksk:KSE_54250"/>
<dbReference type="Proteomes" id="UP000007076">
    <property type="component" value="Chromosome"/>
</dbReference>
<feature type="domain" description="Rhodanese" evidence="5">
    <location>
        <begin position="166"/>
        <end position="278"/>
    </location>
</feature>
<feature type="region of interest" description="Disordered" evidence="4">
    <location>
        <begin position="181"/>
        <end position="209"/>
    </location>
</feature>
<dbReference type="EMBL" id="AP010968">
    <property type="protein sequence ID" value="BAJ31200.1"/>
    <property type="molecule type" value="Genomic_DNA"/>
</dbReference>
<dbReference type="InterPro" id="IPR036873">
    <property type="entry name" value="Rhodanese-like_dom_sf"/>
</dbReference>
<keyword evidence="7" id="KW-1185">Reference proteome</keyword>
<evidence type="ECO:0000256" key="2">
    <source>
        <dbReference type="ARBA" id="ARBA00022737"/>
    </source>
</evidence>
<organism evidence="6 7">
    <name type="scientific">Kitasatospora setae (strain ATCC 33774 / DSM 43861 / JCM 3304 / KCC A-0304 / NBRC 14216 / KM-6054)</name>
    <name type="common">Streptomyces setae</name>
    <dbReference type="NCBI Taxonomy" id="452652"/>
    <lineage>
        <taxon>Bacteria</taxon>
        <taxon>Bacillati</taxon>
        <taxon>Actinomycetota</taxon>
        <taxon>Actinomycetes</taxon>
        <taxon>Kitasatosporales</taxon>
        <taxon>Streptomycetaceae</taxon>
        <taxon>Kitasatospora</taxon>
    </lineage>
</organism>
<keyword evidence="1 3" id="KW-0808">Transferase</keyword>